<sequence>MKIKVADKSVKKIQNALDHANGGARKHTALPSDIFALARRAEESLVASGLPARDRSGSEVVWHAEGPSTNAYSYKMLRTRITLTRGFENWFLTGLERIGVYPRQSELYRITISSAQRHRIVAVALAIFQVRDNMDADTTPAVVEMV</sequence>
<dbReference type="Proteomes" id="UP000035762">
    <property type="component" value="Unassembled WGS sequence"/>
</dbReference>
<dbReference type="AlphaFoldDB" id="A0A090MSP7"/>
<dbReference type="RefSeq" id="WP_002716003.1">
    <property type="nucleotide sequence ID" value="NZ_CCAZ020000002.1"/>
</dbReference>
<accession>A0A090MSP7</accession>
<proteinExistence type="predicted"/>
<dbReference type="EMBL" id="CCAZ020000002">
    <property type="protein sequence ID" value="CEG09237.1"/>
    <property type="molecule type" value="Genomic_DNA"/>
</dbReference>
<reference evidence="1 3" key="1">
    <citation type="journal article" date="2014" name="Genome Announc.">
        <title>Genome Sequence of Afipia felis Strain 76713, Isolated in Hospital Water Using an Amoeba Co-Culture Procedure.</title>
        <authorList>
            <person name="Benamar S."/>
            <person name="La Scola B."/>
            <person name="Croce O."/>
        </authorList>
    </citation>
    <scope>NUCLEOTIDE SEQUENCE [LARGE SCALE GENOMIC DNA]</scope>
    <source>
        <strain evidence="1 3">76713</strain>
    </source>
</reference>
<protein>
    <submittedName>
        <fullName evidence="1">Uncharacterized protein</fullName>
    </submittedName>
</protein>
<dbReference type="OrthoDB" id="8265822at2"/>
<name>A0A090MSP7_AFIFE</name>
<dbReference type="Proteomes" id="UP000254343">
    <property type="component" value="Unassembled WGS sequence"/>
</dbReference>
<evidence type="ECO:0000313" key="4">
    <source>
        <dbReference type="Proteomes" id="UP000254343"/>
    </source>
</evidence>
<evidence type="ECO:0000313" key="3">
    <source>
        <dbReference type="Proteomes" id="UP000035762"/>
    </source>
</evidence>
<dbReference type="EMBL" id="UIGB01000001">
    <property type="protein sequence ID" value="SUU85178.1"/>
    <property type="molecule type" value="Genomic_DNA"/>
</dbReference>
<dbReference type="STRING" id="1035.BN961_02660"/>
<evidence type="ECO:0000313" key="2">
    <source>
        <dbReference type="EMBL" id="SUU85178.1"/>
    </source>
</evidence>
<organism evidence="1 3">
    <name type="scientific">Afipia felis</name>
    <name type="common">Cat scratch disease bacillus</name>
    <dbReference type="NCBI Taxonomy" id="1035"/>
    <lineage>
        <taxon>Bacteria</taxon>
        <taxon>Pseudomonadati</taxon>
        <taxon>Pseudomonadota</taxon>
        <taxon>Alphaproteobacteria</taxon>
        <taxon>Hyphomicrobiales</taxon>
        <taxon>Nitrobacteraceae</taxon>
        <taxon>Afipia</taxon>
    </lineage>
</organism>
<gene>
    <name evidence="1" type="ORF">BN961_02660</name>
    <name evidence="2" type="ORF">NCTC12722_02387</name>
</gene>
<keyword evidence="3" id="KW-1185">Reference proteome</keyword>
<reference evidence="2 4" key="3">
    <citation type="submission" date="2018-06" db="EMBL/GenBank/DDBJ databases">
        <authorList>
            <consortium name="Pathogen Informatics"/>
            <person name="Doyle S."/>
        </authorList>
    </citation>
    <scope>NUCLEOTIDE SEQUENCE [LARGE SCALE GENOMIC DNA]</scope>
    <source>
        <strain evidence="2 4">NCTC12722</strain>
    </source>
</reference>
<evidence type="ECO:0000313" key="1">
    <source>
        <dbReference type="EMBL" id="CEG09237.1"/>
    </source>
</evidence>
<reference evidence="1" key="2">
    <citation type="submission" date="2014-03" db="EMBL/GenBank/DDBJ databases">
        <authorList>
            <person name="Saikia M."/>
            <person name="Chaudhari Y."/>
            <person name="Khan M."/>
            <person name="Devi D."/>
        </authorList>
    </citation>
    <scope>NUCLEOTIDE SEQUENCE</scope>
    <source>
        <strain evidence="1">76713</strain>
    </source>
</reference>